<proteinExistence type="predicted"/>
<reference evidence="1" key="2">
    <citation type="submission" date="2020-09" db="EMBL/GenBank/DDBJ databases">
        <authorList>
            <person name="Sun Q."/>
            <person name="Ohkuma M."/>
        </authorList>
    </citation>
    <scope>NUCLEOTIDE SEQUENCE</scope>
    <source>
        <strain evidence="1">JCM 31311</strain>
    </source>
</reference>
<keyword evidence="2" id="KW-1185">Reference proteome</keyword>
<gene>
    <name evidence="1" type="ORF">GCM10008957_40320</name>
</gene>
<protein>
    <submittedName>
        <fullName evidence="1">Uncharacterized protein</fullName>
    </submittedName>
</protein>
<organism evidence="1 2">
    <name type="scientific">Deinococcus ruber</name>
    <dbReference type="NCBI Taxonomy" id="1848197"/>
    <lineage>
        <taxon>Bacteria</taxon>
        <taxon>Thermotogati</taxon>
        <taxon>Deinococcota</taxon>
        <taxon>Deinococci</taxon>
        <taxon>Deinococcales</taxon>
        <taxon>Deinococcaceae</taxon>
        <taxon>Deinococcus</taxon>
    </lineage>
</organism>
<sequence>MGKASSRYVAKAIPGVGWRIWNNRMKKFWGEVYNQPPEELLHELNHEKRPEELTVLNKQFKK</sequence>
<reference evidence="1" key="1">
    <citation type="journal article" date="2014" name="Int. J. Syst. Evol. Microbiol.">
        <title>Complete genome sequence of Corynebacterium casei LMG S-19264T (=DSM 44701T), isolated from a smear-ripened cheese.</title>
        <authorList>
            <consortium name="US DOE Joint Genome Institute (JGI-PGF)"/>
            <person name="Walter F."/>
            <person name="Albersmeier A."/>
            <person name="Kalinowski J."/>
            <person name="Ruckert C."/>
        </authorList>
    </citation>
    <scope>NUCLEOTIDE SEQUENCE</scope>
    <source>
        <strain evidence="1">JCM 31311</strain>
    </source>
</reference>
<comment type="caution">
    <text evidence="1">The sequence shown here is derived from an EMBL/GenBank/DDBJ whole genome shotgun (WGS) entry which is preliminary data.</text>
</comment>
<name>A0A918FBN3_9DEIO</name>
<evidence type="ECO:0000313" key="2">
    <source>
        <dbReference type="Proteomes" id="UP000603865"/>
    </source>
</evidence>
<evidence type="ECO:0000313" key="1">
    <source>
        <dbReference type="EMBL" id="GGR24565.1"/>
    </source>
</evidence>
<dbReference type="RefSeq" id="WP_189092298.1">
    <property type="nucleotide sequence ID" value="NZ_BMQL01000033.1"/>
</dbReference>
<dbReference type="Proteomes" id="UP000603865">
    <property type="component" value="Unassembled WGS sequence"/>
</dbReference>
<dbReference type="EMBL" id="BMQL01000033">
    <property type="protein sequence ID" value="GGR24565.1"/>
    <property type="molecule type" value="Genomic_DNA"/>
</dbReference>
<accession>A0A918FBN3</accession>
<dbReference type="AlphaFoldDB" id="A0A918FBN3"/>